<dbReference type="Proteomes" id="UP000203589">
    <property type="component" value="Plasmid pSMS3-1"/>
</dbReference>
<gene>
    <name evidence="1" type="ORF">ANTHELSMS3_04984</name>
</gene>
<keyword evidence="1" id="KW-0614">Plasmid</keyword>
<dbReference type="KEGG" id="aht:ANTHELSMS3_04984"/>
<evidence type="ECO:0000313" key="1">
    <source>
        <dbReference type="EMBL" id="ASP23372.1"/>
    </source>
</evidence>
<name>A0A222EB50_9RHOB</name>
<evidence type="ECO:0000313" key="2">
    <source>
        <dbReference type="Proteomes" id="UP000203589"/>
    </source>
</evidence>
<keyword evidence="2" id="KW-1185">Reference proteome</keyword>
<organism evidence="1 2">
    <name type="scientific">Antarctobacter heliothermus</name>
    <dbReference type="NCBI Taxonomy" id="74033"/>
    <lineage>
        <taxon>Bacteria</taxon>
        <taxon>Pseudomonadati</taxon>
        <taxon>Pseudomonadota</taxon>
        <taxon>Alphaproteobacteria</taxon>
        <taxon>Rhodobacterales</taxon>
        <taxon>Roseobacteraceae</taxon>
        <taxon>Antarctobacter</taxon>
    </lineage>
</organism>
<proteinExistence type="predicted"/>
<protein>
    <submittedName>
        <fullName evidence="1">Uncharacterized protein</fullName>
    </submittedName>
</protein>
<reference evidence="1 2" key="1">
    <citation type="submission" date="2017-07" db="EMBL/GenBank/DDBJ databases">
        <title>Genome Sequence of Antarctobacter heliothermus Strain SMS3 Isolated from a culture of the Diatom Skeletonema marinoi.</title>
        <authorList>
            <person name="Topel M."/>
            <person name="Pinder M.I.M."/>
            <person name="Johansson O.N."/>
            <person name="Kourtchenko O."/>
            <person name="Godhe A."/>
            <person name="Clarke A.K."/>
        </authorList>
    </citation>
    <scope>NUCLEOTIDE SEQUENCE [LARGE SCALE GENOMIC DNA]</scope>
    <source>
        <strain evidence="1 2">SMS3</strain>
        <plasmid evidence="2">Plasmid psms3-1</plasmid>
    </source>
</reference>
<geneLocation type="plasmid" evidence="2">
    <name>psms3-1</name>
</geneLocation>
<sequence>MSPITFNFTYFFFERDKGKGLMRVGAYDRLTES</sequence>
<dbReference type="AlphaFoldDB" id="A0A222EB50"/>
<accession>A0A222EB50</accession>
<dbReference type="EMBL" id="CP022541">
    <property type="protein sequence ID" value="ASP23372.1"/>
    <property type="molecule type" value="Genomic_DNA"/>
</dbReference>